<dbReference type="EMBL" id="JABANP010000007">
    <property type="protein sequence ID" value="KAF4696854.1"/>
    <property type="molecule type" value="Genomic_DNA"/>
</dbReference>
<name>A0A7J6PL43_PEROL</name>
<evidence type="ECO:0000256" key="2">
    <source>
        <dbReference type="ARBA" id="ARBA00022723"/>
    </source>
</evidence>
<dbReference type="GO" id="GO:0008270">
    <property type="term" value="F:zinc ion binding"/>
    <property type="evidence" value="ECO:0007669"/>
    <property type="project" value="UniProtKB-KW"/>
</dbReference>
<dbReference type="InterPro" id="IPR003604">
    <property type="entry name" value="Matrin/U1-like-C_Znf_C2H2"/>
</dbReference>
<feature type="compositionally biased region" description="Low complexity" evidence="6">
    <location>
        <begin position="8"/>
        <end position="28"/>
    </location>
</feature>
<feature type="region of interest" description="Disordered" evidence="6">
    <location>
        <begin position="543"/>
        <end position="572"/>
    </location>
</feature>
<sequence>MLSKRTARSCGSSRSSGSTVDTRRSSSTVLFSRPSVRSSSCDARGISTPVAGDYRESRIPKACQLPPLRPRKVLSIRDGIPGYMGYVPGKTAENVFGRATWGPIKLSVSVGNNDDLLGVRRSDWASWTNTLDRSLSAHEIGEFGSINRPFPMGVYHGKGRLKPGYLFADDNTMVPLVVSDGHREIPVHSSSYMHMRRGTSTCPFTGIHVDYAGRSPGQEGYGLQQPAIGMHVPRYTGFARGVYGENIYGLRNSRVGLVLITAFAFVVTVMDATCEKEAEGKGRWTEYYTPDVYHRADVANGQVVGADPNSAGCKSDFEWGSAQLWGRQEGNSELTASGYGSWDAPTTCPSTGLVTRSSVTEPARLTTSGMLFPPGTSSLVVEPYDPELAYSNLPEDERRHLEANSVVLSGGATIGIEEGWLVCLACEKKTHILRGAMLSHILSKKHKQNLSYYRWQEERKPSPSPGSEGQEQQPKTVQWVSVTESAELPEYIEETLLGYRCTLCDKNPQSLWCLETHINGQKHRSALEREAWRQQVLRDVSGGNALTPAPLEGVPATAATPSSLPPLPPPPPPIRQVRRYSGEEPLYAPNGRLLPPGRLSSCVRVQDNADSPVVLLLGCSDPPTGVAIGVCDCPSSPMASTMWGIDGSRGKGGHDKENSLAHNRQSVSDAWKQSEQWSAIVSSSRVGPAPLSKPQRSILDHNFVSVSDGREYGPGVKAGWLYCRLCDKKCDRFEIMLGHLASLRHQERVAAVPRSDASLVQSAPQKISGNLPKFLSRRGETFFCALCQCGPMAKISLGDHLTGQKHRKQCDRDQLASSLEMLQTLRKSAGSSAASKSKKKTPSQLSTREPLVVLSMKSLQTLFGKRRLLEPGGGKKRRVDGQNMSLPDSVIEKGEGYYCKLCDARPQNERDMWAHLRGNKHRSNADRLDLSRPPSASTADSLSYNVSARPFSPPPPSQFERRFPEPPQRLEEALYAPNGALLPPWVIGPALSGGIASLRFRTAQRLRRQRYAEGT</sequence>
<dbReference type="PANTHER" id="PTHR45762:SF3">
    <property type="entry name" value="ZINC-FINGER PROTEIN AT 72D, ISOFORM B"/>
    <property type="match status" value="1"/>
</dbReference>
<comment type="caution">
    <text evidence="8">The sequence shown here is derived from an EMBL/GenBank/DDBJ whole genome shotgun (WGS) entry which is preliminary data.</text>
</comment>
<feature type="region of interest" description="Disordered" evidence="6">
    <location>
        <begin position="1"/>
        <end position="31"/>
    </location>
</feature>
<evidence type="ECO:0000256" key="4">
    <source>
        <dbReference type="ARBA" id="ARBA00022833"/>
    </source>
</evidence>
<dbReference type="PROSITE" id="PS50171">
    <property type="entry name" value="ZF_MATRIN"/>
    <property type="match status" value="1"/>
</dbReference>
<dbReference type="Proteomes" id="UP000541610">
    <property type="component" value="Unassembled WGS sequence"/>
</dbReference>
<dbReference type="OrthoDB" id="10360336at2759"/>
<dbReference type="AlphaFoldDB" id="A0A7J6PL43"/>
<dbReference type="Gene3D" id="3.30.160.60">
    <property type="entry name" value="Classic Zinc Finger"/>
    <property type="match status" value="1"/>
</dbReference>
<dbReference type="SUPFAM" id="SSF57667">
    <property type="entry name" value="beta-beta-alpha zinc fingers"/>
    <property type="match status" value="2"/>
</dbReference>
<proteinExistence type="predicted"/>
<feature type="region of interest" description="Disordered" evidence="6">
    <location>
        <begin position="455"/>
        <end position="478"/>
    </location>
</feature>
<dbReference type="GO" id="GO:0003725">
    <property type="term" value="F:double-stranded RNA binding"/>
    <property type="evidence" value="ECO:0007669"/>
    <property type="project" value="TreeGrafter"/>
</dbReference>
<comment type="subcellular location">
    <subcellularLocation>
        <location evidence="1">Nucleus</location>
    </subcellularLocation>
</comment>
<dbReference type="SMART" id="SM00451">
    <property type="entry name" value="ZnF_U1"/>
    <property type="match status" value="5"/>
</dbReference>
<keyword evidence="2" id="KW-0479">Metal-binding</keyword>
<reference evidence="8 9" key="1">
    <citation type="submission" date="2020-04" db="EMBL/GenBank/DDBJ databases">
        <title>Perkinsus olseni comparative genomics.</title>
        <authorList>
            <person name="Bogema D.R."/>
        </authorList>
    </citation>
    <scope>NUCLEOTIDE SEQUENCE [LARGE SCALE GENOMIC DNA]</scope>
    <source>
        <strain evidence="8">00978-12</strain>
    </source>
</reference>
<evidence type="ECO:0000313" key="9">
    <source>
        <dbReference type="Proteomes" id="UP000541610"/>
    </source>
</evidence>
<feature type="compositionally biased region" description="Pro residues" evidence="6">
    <location>
        <begin position="563"/>
        <end position="572"/>
    </location>
</feature>
<accession>A0A7J6PL43</accession>
<feature type="domain" description="Matrin-type" evidence="7">
    <location>
        <begin position="897"/>
        <end position="927"/>
    </location>
</feature>
<dbReference type="InterPro" id="IPR013087">
    <property type="entry name" value="Znf_C2H2_type"/>
</dbReference>
<evidence type="ECO:0000256" key="6">
    <source>
        <dbReference type="SAM" id="MobiDB-lite"/>
    </source>
</evidence>
<feature type="compositionally biased region" description="Polar residues" evidence="6">
    <location>
        <begin position="465"/>
        <end position="478"/>
    </location>
</feature>
<keyword evidence="3" id="KW-0863">Zinc-finger</keyword>
<feature type="compositionally biased region" description="Polar residues" evidence="6">
    <location>
        <begin position="934"/>
        <end position="946"/>
    </location>
</feature>
<evidence type="ECO:0000259" key="7">
    <source>
        <dbReference type="PROSITE" id="PS50171"/>
    </source>
</evidence>
<evidence type="ECO:0000313" key="8">
    <source>
        <dbReference type="EMBL" id="KAF4696854.1"/>
    </source>
</evidence>
<dbReference type="InterPro" id="IPR036236">
    <property type="entry name" value="Znf_C2H2_sf"/>
</dbReference>
<evidence type="ECO:0000256" key="1">
    <source>
        <dbReference type="ARBA" id="ARBA00004123"/>
    </source>
</evidence>
<dbReference type="InterPro" id="IPR000690">
    <property type="entry name" value="Matrin/U1-C_Znf_C2H2"/>
</dbReference>
<keyword evidence="5" id="KW-0539">Nucleus</keyword>
<evidence type="ECO:0000256" key="3">
    <source>
        <dbReference type="ARBA" id="ARBA00022771"/>
    </source>
</evidence>
<dbReference type="SMART" id="SM00355">
    <property type="entry name" value="ZnF_C2H2"/>
    <property type="match status" value="5"/>
</dbReference>
<gene>
    <name evidence="8" type="ORF">FOZ60_014615</name>
</gene>
<keyword evidence="4" id="KW-0862">Zinc</keyword>
<organism evidence="8 9">
    <name type="scientific">Perkinsus olseni</name>
    <name type="common">Perkinsus atlanticus</name>
    <dbReference type="NCBI Taxonomy" id="32597"/>
    <lineage>
        <taxon>Eukaryota</taxon>
        <taxon>Sar</taxon>
        <taxon>Alveolata</taxon>
        <taxon>Perkinsozoa</taxon>
        <taxon>Perkinsea</taxon>
        <taxon>Perkinsida</taxon>
        <taxon>Perkinsidae</taxon>
        <taxon>Perkinsus</taxon>
    </lineage>
</organism>
<feature type="region of interest" description="Disordered" evidence="6">
    <location>
        <begin position="826"/>
        <end position="848"/>
    </location>
</feature>
<feature type="region of interest" description="Disordered" evidence="6">
    <location>
        <begin position="924"/>
        <end position="963"/>
    </location>
</feature>
<dbReference type="PANTHER" id="PTHR45762">
    <property type="entry name" value="ZINC FINGER RNA-BINDING PROTEIN"/>
    <property type="match status" value="1"/>
</dbReference>
<evidence type="ECO:0000256" key="5">
    <source>
        <dbReference type="ARBA" id="ARBA00023242"/>
    </source>
</evidence>
<dbReference type="GO" id="GO:0003727">
    <property type="term" value="F:single-stranded RNA binding"/>
    <property type="evidence" value="ECO:0007669"/>
    <property type="project" value="TreeGrafter"/>
</dbReference>
<dbReference type="GO" id="GO:0071011">
    <property type="term" value="C:precatalytic spliceosome"/>
    <property type="evidence" value="ECO:0007669"/>
    <property type="project" value="TreeGrafter"/>
</dbReference>
<protein>
    <recommendedName>
        <fullName evidence="7">Matrin-type domain-containing protein</fullName>
    </recommendedName>
</protein>